<dbReference type="InterPro" id="IPR000870">
    <property type="entry name" value="Homoserine_kinase"/>
</dbReference>
<dbReference type="Gene3D" id="3.30.230.10">
    <property type="match status" value="1"/>
</dbReference>
<evidence type="ECO:0000259" key="15">
    <source>
        <dbReference type="Pfam" id="PF08544"/>
    </source>
</evidence>
<keyword evidence="8 13" id="KW-0547">Nucleotide-binding</keyword>
<dbReference type="PRINTS" id="PR00958">
    <property type="entry name" value="HOMSERKINASE"/>
</dbReference>
<dbReference type="EMBL" id="JAXAVX010000010">
    <property type="protein sequence ID" value="MDX8153013.1"/>
    <property type="molecule type" value="Genomic_DNA"/>
</dbReference>
<dbReference type="InterPro" id="IPR006203">
    <property type="entry name" value="GHMP_knse_ATP-bd_CS"/>
</dbReference>
<evidence type="ECO:0000256" key="10">
    <source>
        <dbReference type="ARBA" id="ARBA00022840"/>
    </source>
</evidence>
<dbReference type="InterPro" id="IPR013750">
    <property type="entry name" value="GHMP_kinase_C_dom"/>
</dbReference>
<keyword evidence="6 13" id="KW-0808">Transferase</keyword>
<comment type="subcellular location">
    <subcellularLocation>
        <location evidence="13">Cytoplasm</location>
    </subcellularLocation>
</comment>
<evidence type="ECO:0000256" key="1">
    <source>
        <dbReference type="ARBA" id="ARBA00005015"/>
    </source>
</evidence>
<dbReference type="PROSITE" id="PS00627">
    <property type="entry name" value="GHMP_KINASES_ATP"/>
    <property type="match status" value="1"/>
</dbReference>
<sequence length="290" mass="29919">MARSVTVSVPASSANLGPGFDCMAAAVGLWLHLEVEETGTFAVEHDLPLPTGRDNAIVQAFERLRPADGLTFRVRTEVPLAGGLGSSATAIVAGLAAAAALDGGTTEPETLLPLAVDVEGHADNVSAALFGGFVLTDGTSTVRIAPPAELEAVFVVPEEAVRTAAARAVLPTHVPLEDATRNVAWGASLAIGLERGDLDVVAHSLRDLLHQQHRAPLFPRSADLLERYEEVGALGATVSGAGPTVMLWVRAGEGHRVAEAARLRCGSWATVLQAPFAGDGVRVAVGAARS</sequence>
<dbReference type="PANTHER" id="PTHR20861:SF1">
    <property type="entry name" value="HOMOSERINE KINASE"/>
    <property type="match status" value="1"/>
</dbReference>
<comment type="catalytic activity">
    <reaction evidence="11 13">
        <text>L-homoserine + ATP = O-phospho-L-homoserine + ADP + H(+)</text>
        <dbReference type="Rhea" id="RHEA:13985"/>
        <dbReference type="ChEBI" id="CHEBI:15378"/>
        <dbReference type="ChEBI" id="CHEBI:30616"/>
        <dbReference type="ChEBI" id="CHEBI:57476"/>
        <dbReference type="ChEBI" id="CHEBI:57590"/>
        <dbReference type="ChEBI" id="CHEBI:456216"/>
        <dbReference type="EC" id="2.7.1.39"/>
    </reaction>
</comment>
<name>A0ABU4VMF3_9ACTN</name>
<dbReference type="InterPro" id="IPR014721">
    <property type="entry name" value="Ribsml_uS5_D2-typ_fold_subgr"/>
</dbReference>
<accession>A0ABU4VMF3</accession>
<keyword evidence="10 13" id="KW-0067">ATP-binding</keyword>
<dbReference type="InterPro" id="IPR006204">
    <property type="entry name" value="GHMP_kinase_N_dom"/>
</dbReference>
<evidence type="ECO:0000256" key="9">
    <source>
        <dbReference type="ARBA" id="ARBA00022777"/>
    </source>
</evidence>
<protein>
    <recommendedName>
        <fullName evidence="4 13">Homoserine kinase</fullName>
        <shortName evidence="13">HK</shortName>
        <shortName evidence="13">HSK</shortName>
        <ecNumber evidence="3 13">2.7.1.39</ecNumber>
    </recommendedName>
</protein>
<feature type="domain" description="GHMP kinase C-terminal" evidence="15">
    <location>
        <begin position="192"/>
        <end position="262"/>
    </location>
</feature>
<dbReference type="InterPro" id="IPR020568">
    <property type="entry name" value="Ribosomal_Su5_D2-typ_SF"/>
</dbReference>
<organism evidence="16 17">
    <name type="scientific">Patulibacter brassicae</name>
    <dbReference type="NCBI Taxonomy" id="1705717"/>
    <lineage>
        <taxon>Bacteria</taxon>
        <taxon>Bacillati</taxon>
        <taxon>Actinomycetota</taxon>
        <taxon>Thermoleophilia</taxon>
        <taxon>Solirubrobacterales</taxon>
        <taxon>Patulibacteraceae</taxon>
        <taxon>Patulibacter</taxon>
    </lineage>
</organism>
<feature type="domain" description="GHMP kinase N-terminal" evidence="14">
    <location>
        <begin position="57"/>
        <end position="132"/>
    </location>
</feature>
<evidence type="ECO:0000256" key="6">
    <source>
        <dbReference type="ARBA" id="ARBA00022679"/>
    </source>
</evidence>
<evidence type="ECO:0000259" key="14">
    <source>
        <dbReference type="Pfam" id="PF00288"/>
    </source>
</evidence>
<reference evidence="16 17" key="1">
    <citation type="submission" date="2023-11" db="EMBL/GenBank/DDBJ databases">
        <authorList>
            <person name="Xu M."/>
            <person name="Jiang T."/>
        </authorList>
    </citation>
    <scope>NUCLEOTIDE SEQUENCE [LARGE SCALE GENOMIC DNA]</scope>
    <source>
        <strain evidence="16 17">SD</strain>
    </source>
</reference>
<comment type="similarity">
    <text evidence="2 13">Belongs to the GHMP kinase family. Homoserine kinase subfamily.</text>
</comment>
<evidence type="ECO:0000256" key="8">
    <source>
        <dbReference type="ARBA" id="ARBA00022741"/>
    </source>
</evidence>
<proteinExistence type="inferred from homology"/>
<dbReference type="Proteomes" id="UP001277761">
    <property type="component" value="Unassembled WGS sequence"/>
</dbReference>
<dbReference type="PIRSF" id="PIRSF000676">
    <property type="entry name" value="Homoser_kin"/>
    <property type="match status" value="1"/>
</dbReference>
<dbReference type="Pfam" id="PF08544">
    <property type="entry name" value="GHMP_kinases_C"/>
    <property type="match status" value="1"/>
</dbReference>
<evidence type="ECO:0000256" key="12">
    <source>
        <dbReference type="ARBA" id="ARBA00049954"/>
    </source>
</evidence>
<evidence type="ECO:0000256" key="13">
    <source>
        <dbReference type="HAMAP-Rule" id="MF_00384"/>
    </source>
</evidence>
<dbReference type="EC" id="2.7.1.39" evidence="3 13"/>
<evidence type="ECO:0000256" key="3">
    <source>
        <dbReference type="ARBA" id="ARBA00012078"/>
    </source>
</evidence>
<comment type="pathway">
    <text evidence="1 13">Amino-acid biosynthesis; L-threonine biosynthesis; L-threonine from L-aspartate: step 4/5.</text>
</comment>
<dbReference type="GO" id="GO:0004413">
    <property type="term" value="F:homoserine kinase activity"/>
    <property type="evidence" value="ECO:0007669"/>
    <property type="project" value="UniProtKB-EC"/>
</dbReference>
<keyword evidence="13" id="KW-0963">Cytoplasm</keyword>
<evidence type="ECO:0000313" key="17">
    <source>
        <dbReference type="Proteomes" id="UP001277761"/>
    </source>
</evidence>
<evidence type="ECO:0000313" key="16">
    <source>
        <dbReference type="EMBL" id="MDX8153013.1"/>
    </source>
</evidence>
<evidence type="ECO:0000256" key="2">
    <source>
        <dbReference type="ARBA" id="ARBA00007370"/>
    </source>
</evidence>
<dbReference type="PANTHER" id="PTHR20861">
    <property type="entry name" value="HOMOSERINE/4-DIPHOSPHOCYTIDYL-2-C-METHYL-D-ERYTHRITOL KINASE"/>
    <property type="match status" value="1"/>
</dbReference>
<keyword evidence="9 13" id="KW-0418">Kinase</keyword>
<dbReference type="HAMAP" id="MF_00384">
    <property type="entry name" value="Homoser_kinase"/>
    <property type="match status" value="1"/>
</dbReference>
<evidence type="ECO:0000256" key="4">
    <source>
        <dbReference type="ARBA" id="ARBA00017858"/>
    </source>
</evidence>
<keyword evidence="7 13" id="KW-0791">Threonine biosynthesis</keyword>
<dbReference type="SUPFAM" id="SSF54211">
    <property type="entry name" value="Ribosomal protein S5 domain 2-like"/>
    <property type="match status" value="1"/>
</dbReference>
<evidence type="ECO:0000256" key="7">
    <source>
        <dbReference type="ARBA" id="ARBA00022697"/>
    </source>
</evidence>
<dbReference type="Pfam" id="PF00288">
    <property type="entry name" value="GHMP_kinases_N"/>
    <property type="match status" value="1"/>
</dbReference>
<dbReference type="SUPFAM" id="SSF55060">
    <property type="entry name" value="GHMP Kinase, C-terminal domain"/>
    <property type="match status" value="1"/>
</dbReference>
<comment type="caution">
    <text evidence="16">The sequence shown here is derived from an EMBL/GenBank/DDBJ whole genome shotgun (WGS) entry which is preliminary data.</text>
</comment>
<gene>
    <name evidence="13 16" type="primary">thrB</name>
    <name evidence="16" type="ORF">SK069_15545</name>
</gene>
<feature type="binding site" evidence="13">
    <location>
        <begin position="79"/>
        <end position="89"/>
    </location>
    <ligand>
        <name>ATP</name>
        <dbReference type="ChEBI" id="CHEBI:30616"/>
    </ligand>
</feature>
<dbReference type="InterPro" id="IPR036554">
    <property type="entry name" value="GHMP_kinase_C_sf"/>
</dbReference>
<dbReference type="RefSeq" id="WP_319955165.1">
    <property type="nucleotide sequence ID" value="NZ_JAXAVX010000010.1"/>
</dbReference>
<dbReference type="Gene3D" id="3.30.70.890">
    <property type="entry name" value="GHMP kinase, C-terminal domain"/>
    <property type="match status" value="1"/>
</dbReference>
<keyword evidence="5 13" id="KW-0028">Amino-acid biosynthesis</keyword>
<dbReference type="NCBIfam" id="TIGR00191">
    <property type="entry name" value="thrB"/>
    <property type="match status" value="1"/>
</dbReference>
<evidence type="ECO:0000256" key="11">
    <source>
        <dbReference type="ARBA" id="ARBA00049375"/>
    </source>
</evidence>
<evidence type="ECO:0000256" key="5">
    <source>
        <dbReference type="ARBA" id="ARBA00022605"/>
    </source>
</evidence>
<keyword evidence="17" id="KW-1185">Reference proteome</keyword>
<comment type="function">
    <text evidence="12 13">Catalyzes the ATP-dependent phosphorylation of L-homoserine to L-homoserine phosphate.</text>
</comment>